<comment type="caution">
    <text evidence="2">The sequence shown here is derived from an EMBL/GenBank/DDBJ whole genome shotgun (WGS) entry which is preliminary data.</text>
</comment>
<organism evidence="2 3">
    <name type="scientific">Methylobacterium komagatae</name>
    <dbReference type="NCBI Taxonomy" id="374425"/>
    <lineage>
        <taxon>Bacteria</taxon>
        <taxon>Pseudomonadati</taxon>
        <taxon>Pseudomonadota</taxon>
        <taxon>Alphaproteobacteria</taxon>
        <taxon>Hyphomicrobiales</taxon>
        <taxon>Methylobacteriaceae</taxon>
        <taxon>Methylobacterium</taxon>
    </lineage>
</organism>
<dbReference type="EMBL" id="JBHSWN010000001">
    <property type="protein sequence ID" value="MFC6791946.1"/>
    <property type="molecule type" value="Genomic_DNA"/>
</dbReference>
<dbReference type="RefSeq" id="WP_378973298.1">
    <property type="nucleotide sequence ID" value="NZ_JBHSWN010000001.1"/>
</dbReference>
<protein>
    <submittedName>
        <fullName evidence="2">Uncharacterized protein</fullName>
    </submittedName>
</protein>
<evidence type="ECO:0000256" key="1">
    <source>
        <dbReference type="SAM" id="MobiDB-lite"/>
    </source>
</evidence>
<proteinExistence type="predicted"/>
<evidence type="ECO:0000313" key="3">
    <source>
        <dbReference type="Proteomes" id="UP001596292"/>
    </source>
</evidence>
<dbReference type="Proteomes" id="UP001596292">
    <property type="component" value="Unassembled WGS sequence"/>
</dbReference>
<name>A0ABW2BPJ8_9HYPH</name>
<sequence length="70" mass="7651">MAIHHLTPPIRGGERPRLPSAQRGPVTIALAAMHAADPDRQRIRDLRRRIADRIEADIALLEALDGGGRA</sequence>
<evidence type="ECO:0000313" key="2">
    <source>
        <dbReference type="EMBL" id="MFC6791946.1"/>
    </source>
</evidence>
<keyword evidence="3" id="KW-1185">Reference proteome</keyword>
<feature type="region of interest" description="Disordered" evidence="1">
    <location>
        <begin position="1"/>
        <end position="23"/>
    </location>
</feature>
<accession>A0ABW2BPJ8</accession>
<gene>
    <name evidence="2" type="ORF">ACFQE0_21530</name>
</gene>
<reference evidence="3" key="1">
    <citation type="journal article" date="2019" name="Int. J. Syst. Evol. Microbiol.">
        <title>The Global Catalogue of Microorganisms (GCM) 10K type strain sequencing project: providing services to taxonomists for standard genome sequencing and annotation.</title>
        <authorList>
            <consortium name="The Broad Institute Genomics Platform"/>
            <consortium name="The Broad Institute Genome Sequencing Center for Infectious Disease"/>
            <person name="Wu L."/>
            <person name="Ma J."/>
        </authorList>
    </citation>
    <scope>NUCLEOTIDE SEQUENCE [LARGE SCALE GENOMIC DNA]</scope>
    <source>
        <strain evidence="3">CCUG 48316</strain>
    </source>
</reference>